<organism evidence="2 3">
    <name type="scientific">Fusobacterium nucleatum subsp. polymorphum</name>
    <name type="common">Fusobacterium polymorphum</name>
    <dbReference type="NCBI Taxonomy" id="76857"/>
    <lineage>
        <taxon>Bacteria</taxon>
        <taxon>Fusobacteriati</taxon>
        <taxon>Fusobacteriota</taxon>
        <taxon>Fusobacteriia</taxon>
        <taxon>Fusobacteriales</taxon>
        <taxon>Fusobacteriaceae</taxon>
        <taxon>Fusobacterium</taxon>
    </lineage>
</organism>
<evidence type="ECO:0000313" key="3">
    <source>
        <dbReference type="Proteomes" id="UP000197470"/>
    </source>
</evidence>
<protein>
    <submittedName>
        <fullName evidence="2">Coproporphyrinogen III oxidase</fullName>
    </submittedName>
</protein>
<reference evidence="2 3" key="1">
    <citation type="submission" date="2017-05" db="EMBL/GenBank/DDBJ databases">
        <title>Genome sequencing of Fusobacterium nucleatum subsp. polymorphum KCOM 1001 (=ChDC F119).</title>
        <authorList>
            <person name="Kook J.-K."/>
            <person name="Park S.-N."/>
            <person name="Lim Y.K."/>
            <person name="Roh H."/>
        </authorList>
    </citation>
    <scope>NUCLEOTIDE SEQUENCE [LARGE SCALE GENOMIC DNA]</scope>
    <source>
        <strain evidence="2 3">KCOM 1001</strain>
    </source>
</reference>
<evidence type="ECO:0000256" key="1">
    <source>
        <dbReference type="SAM" id="Coils"/>
    </source>
</evidence>
<evidence type="ECO:0000313" key="2">
    <source>
        <dbReference type="EMBL" id="OWP25455.1"/>
    </source>
</evidence>
<accession>A0A246EFM9</accession>
<keyword evidence="1" id="KW-0175">Coiled coil</keyword>
<dbReference type="Proteomes" id="UP000197470">
    <property type="component" value="Unassembled WGS sequence"/>
</dbReference>
<gene>
    <name evidence="2" type="ORF">CA839_05710</name>
</gene>
<name>A0A246EFM9_FUSNP</name>
<dbReference type="EMBL" id="NHRT01000001">
    <property type="protein sequence ID" value="OWP25455.1"/>
    <property type="molecule type" value="Genomic_DNA"/>
</dbReference>
<dbReference type="AlphaFoldDB" id="A0A246EFM9"/>
<feature type="coiled-coil region" evidence="1">
    <location>
        <begin position="102"/>
        <end position="129"/>
    </location>
</feature>
<comment type="caution">
    <text evidence="2">The sequence shown here is derived from an EMBL/GenBank/DDBJ whole genome shotgun (WGS) entry which is preliminary data.</text>
</comment>
<dbReference type="RefSeq" id="WP_088388591.1">
    <property type="nucleotide sequence ID" value="NZ_CP141277.1"/>
</dbReference>
<sequence>MLIHDFKILEEKEQVHIEDNLILYIFDTLNWIDTFSDLKTNDTEKGLNYHGVTYFKGDSIRRLKKIIFYWRELFNVAEKNFELMGIYYSPKRKKYLKNRYSKKEVIESLENLINLCDRAEKEKKIIEHRGI</sequence>
<proteinExistence type="predicted"/>